<dbReference type="GO" id="GO:0005886">
    <property type="term" value="C:plasma membrane"/>
    <property type="evidence" value="ECO:0007669"/>
    <property type="project" value="UniProtKB-SubCell"/>
</dbReference>
<dbReference type="Ensembl" id="ENSCMMT00000024346.1">
    <property type="protein sequence ID" value="ENSCMMP00000022217.1"/>
    <property type="gene ID" value="ENSCMMG00000013938.1"/>
</dbReference>
<comment type="catalytic activity">
    <reaction evidence="1">
        <text>D-glucose(out) = D-glucose(in)</text>
        <dbReference type="Rhea" id="RHEA:60376"/>
        <dbReference type="ChEBI" id="CHEBI:4167"/>
    </reaction>
</comment>
<evidence type="ECO:0000256" key="4">
    <source>
        <dbReference type="ARBA" id="ARBA00007004"/>
    </source>
</evidence>
<evidence type="ECO:0000256" key="10">
    <source>
        <dbReference type="ARBA" id="ARBA00022692"/>
    </source>
</evidence>
<dbReference type="GO" id="GO:0048471">
    <property type="term" value="C:perinuclear region of cytoplasm"/>
    <property type="evidence" value="ECO:0007669"/>
    <property type="project" value="UniProtKB-SubCell"/>
</dbReference>
<evidence type="ECO:0000256" key="6">
    <source>
        <dbReference type="ARBA" id="ARBA00022448"/>
    </source>
</evidence>
<keyword evidence="7" id="KW-1003">Cell membrane</keyword>
<feature type="region of interest" description="Disordered" evidence="18">
    <location>
        <begin position="365"/>
        <end position="388"/>
    </location>
</feature>
<feature type="transmembrane region" description="Helical" evidence="19">
    <location>
        <begin position="143"/>
        <end position="164"/>
    </location>
</feature>
<dbReference type="Gene3D" id="1.20.1250.20">
    <property type="entry name" value="MFS general substrate transporter like domains"/>
    <property type="match status" value="2"/>
</dbReference>
<keyword evidence="15" id="KW-0449">Lipoprotein</keyword>
<dbReference type="PANTHER" id="PTHR23503">
    <property type="entry name" value="SOLUTE CARRIER FAMILY 2"/>
    <property type="match status" value="1"/>
</dbReference>
<comment type="similarity">
    <text evidence="4">Belongs to the major facilitator superfamily. Sugar transporter (TC 2.A.1.1) family. Glucose transporter subfamily.</text>
</comment>
<evidence type="ECO:0000256" key="2">
    <source>
        <dbReference type="ARBA" id="ARBA00004556"/>
    </source>
</evidence>
<keyword evidence="12 19" id="KW-1133">Transmembrane helix</keyword>
<dbReference type="InterPro" id="IPR036259">
    <property type="entry name" value="MFS_trans_sf"/>
</dbReference>
<evidence type="ECO:0000256" key="7">
    <source>
        <dbReference type="ARBA" id="ARBA00022475"/>
    </source>
</evidence>
<dbReference type="PROSITE" id="PS00217">
    <property type="entry name" value="SUGAR_TRANSPORT_2"/>
    <property type="match status" value="1"/>
</dbReference>
<evidence type="ECO:0000256" key="14">
    <source>
        <dbReference type="ARBA" id="ARBA00023139"/>
    </source>
</evidence>
<evidence type="ECO:0000256" key="18">
    <source>
        <dbReference type="SAM" id="MobiDB-lite"/>
    </source>
</evidence>
<evidence type="ECO:0000256" key="9">
    <source>
        <dbReference type="ARBA" id="ARBA00022597"/>
    </source>
</evidence>
<comment type="function">
    <text evidence="17">Insulin-regulated facilitative glucose transporter, which plays a key role in removal of glucose from circulation. Response to insulin is regulated by its intracellular localization: in the absence of insulin, it is efficiently retained intracellularly within storage compartments in muscle and fat cells. Upon insulin stimulation, translocates from these compartments to the cell surface where it transports glucose from the extracellular milieu into the cell.</text>
</comment>
<dbReference type="GO" id="GO:0012505">
    <property type="term" value="C:endomembrane system"/>
    <property type="evidence" value="ECO:0007669"/>
    <property type="project" value="TreeGrafter"/>
</dbReference>
<dbReference type="GO" id="GO:0055056">
    <property type="term" value="F:D-glucose transmembrane transporter activity"/>
    <property type="evidence" value="ECO:0007669"/>
    <property type="project" value="TreeGrafter"/>
</dbReference>
<feature type="transmembrane region" description="Helical" evidence="19">
    <location>
        <begin position="395"/>
        <end position="416"/>
    </location>
</feature>
<organism evidence="20 21">
    <name type="scientific">Cairina moschata</name>
    <name type="common">Muscovy duck</name>
    <dbReference type="NCBI Taxonomy" id="8855"/>
    <lineage>
        <taxon>Eukaryota</taxon>
        <taxon>Metazoa</taxon>
        <taxon>Chordata</taxon>
        <taxon>Craniata</taxon>
        <taxon>Vertebrata</taxon>
        <taxon>Euteleostomi</taxon>
        <taxon>Archelosauria</taxon>
        <taxon>Archosauria</taxon>
        <taxon>Dinosauria</taxon>
        <taxon>Saurischia</taxon>
        <taxon>Theropoda</taxon>
        <taxon>Coelurosauria</taxon>
        <taxon>Aves</taxon>
        <taxon>Neognathae</taxon>
        <taxon>Galloanserae</taxon>
        <taxon>Anseriformes</taxon>
        <taxon>Anatidae</taxon>
        <taxon>Anatinae</taxon>
        <taxon>Cairina</taxon>
    </lineage>
</organism>
<evidence type="ECO:0000256" key="19">
    <source>
        <dbReference type="SAM" id="Phobius"/>
    </source>
</evidence>
<evidence type="ECO:0000313" key="21">
    <source>
        <dbReference type="Proteomes" id="UP000694556"/>
    </source>
</evidence>
<keyword evidence="9" id="KW-0762">Sugar transport</keyword>
<evidence type="ECO:0000256" key="15">
    <source>
        <dbReference type="ARBA" id="ARBA00023288"/>
    </source>
</evidence>
<sequence>MGEHPWVPPPSTLGCCLGPKAGAQLLWAPPGGPPLVGCPMGGPPRGVSLWVSTHGSPLGAVQVLEQEYNATWARRWGAPPAPGTVSLLWALSVAIFSVGGLAAALGVGELAERLGRKHAMIASNALAFLGGALLGGAKLGPSYVLIIIGRFILGAYSGLASGLVPMYVGEIAPTRLRGALGTVHQLAIVLGLEELLGSAGRWPLLLGLGLVPAALQALLLPLCPESPRFLLGRGLTRLVGPEAAGAALEALGAELRGPAPRVGLLQLCRSRRYRQPLVVAVGLQLCQQLSGINAIFYYSTAIFERAGLSRPDYATIGAGAVNVAATVLSGVPWVPPTPHGWSQCPPVVPSGSQIAIGVPWVPPVPIGPSPPPQPPRGPHSPSPRGSAPFRPRRALGPWVFVLFGALLAAFALFTFLRLPETRGRPFSEGGGGDPPGTPPLLLLAPGGGEDKASTELQRLGGGDEEPD</sequence>
<keyword evidence="10 19" id="KW-0812">Transmembrane</keyword>
<evidence type="ECO:0000256" key="12">
    <source>
        <dbReference type="ARBA" id="ARBA00022989"/>
    </source>
</evidence>
<dbReference type="InterPro" id="IPR005829">
    <property type="entry name" value="Sugar_transporter_CS"/>
</dbReference>
<name>A0A8C3CKX8_CAIMO</name>
<proteinExistence type="inferred from homology"/>
<dbReference type="PRINTS" id="PR00171">
    <property type="entry name" value="SUGRTRNSPORT"/>
</dbReference>
<evidence type="ECO:0000256" key="3">
    <source>
        <dbReference type="ARBA" id="ARBA00004651"/>
    </source>
</evidence>
<keyword evidence="21" id="KW-1185">Reference proteome</keyword>
<dbReference type="Proteomes" id="UP000694556">
    <property type="component" value="Unassembled WGS sequence"/>
</dbReference>
<keyword evidence="14" id="KW-0564">Palmitate</keyword>
<accession>A0A8C3CKX8</accession>
<evidence type="ECO:0000256" key="13">
    <source>
        <dbReference type="ARBA" id="ARBA00023136"/>
    </source>
</evidence>
<dbReference type="AlphaFoldDB" id="A0A8C3CKX8"/>
<keyword evidence="8" id="KW-0963">Cytoplasm</keyword>
<keyword evidence="11" id="KW-0832">Ubl conjugation</keyword>
<evidence type="ECO:0000256" key="16">
    <source>
        <dbReference type="ARBA" id="ARBA00030470"/>
    </source>
</evidence>
<feature type="transmembrane region" description="Helical" evidence="19">
    <location>
        <begin position="87"/>
        <end position="107"/>
    </location>
</feature>
<dbReference type="InterPro" id="IPR045263">
    <property type="entry name" value="GLUT"/>
</dbReference>
<dbReference type="PANTHER" id="PTHR23503:SF120">
    <property type="entry name" value="SOLUTE CARRIER FAMILY 2, FACILITATED GLUCOSE TRANSPORTER MEMBER 4"/>
    <property type="match status" value="1"/>
</dbReference>
<dbReference type="GO" id="GO:0032869">
    <property type="term" value="P:cellular response to insulin stimulus"/>
    <property type="evidence" value="ECO:0007669"/>
    <property type="project" value="TreeGrafter"/>
</dbReference>
<evidence type="ECO:0000313" key="20">
    <source>
        <dbReference type="Ensembl" id="ENSCMMP00000022217.1"/>
    </source>
</evidence>
<dbReference type="InterPro" id="IPR003663">
    <property type="entry name" value="Sugar/inositol_transpt"/>
</dbReference>
<dbReference type="Pfam" id="PF00083">
    <property type="entry name" value="Sugar_tr"/>
    <property type="match status" value="1"/>
</dbReference>
<evidence type="ECO:0000256" key="8">
    <source>
        <dbReference type="ARBA" id="ARBA00022490"/>
    </source>
</evidence>
<feature type="compositionally biased region" description="Pro residues" evidence="18">
    <location>
        <begin position="365"/>
        <end position="381"/>
    </location>
</feature>
<feature type="transmembrane region" description="Helical" evidence="19">
    <location>
        <begin position="119"/>
        <end position="137"/>
    </location>
</feature>
<keyword evidence="13 19" id="KW-0472">Membrane</keyword>
<reference evidence="20" key="2">
    <citation type="submission" date="2025-09" db="UniProtKB">
        <authorList>
            <consortium name="Ensembl"/>
        </authorList>
    </citation>
    <scope>IDENTIFICATION</scope>
</reference>
<evidence type="ECO:0000256" key="5">
    <source>
        <dbReference type="ARBA" id="ARBA00015975"/>
    </source>
</evidence>
<comment type="subcellular location">
    <subcellularLocation>
        <location evidence="3">Cell membrane</location>
        <topology evidence="3">Multi-pass membrane protein</topology>
    </subcellularLocation>
    <subcellularLocation>
        <location evidence="2">Cytoplasm</location>
        <location evidence="2">Perinuclear region</location>
    </subcellularLocation>
</comment>
<keyword evidence="6" id="KW-0813">Transport</keyword>
<reference evidence="20" key="1">
    <citation type="submission" date="2025-08" db="UniProtKB">
        <authorList>
            <consortium name="Ensembl"/>
        </authorList>
    </citation>
    <scope>IDENTIFICATION</scope>
</reference>
<evidence type="ECO:0000256" key="17">
    <source>
        <dbReference type="ARBA" id="ARBA00046051"/>
    </source>
</evidence>
<dbReference type="GO" id="GO:0070837">
    <property type="term" value="P:dehydroascorbic acid transport"/>
    <property type="evidence" value="ECO:0007669"/>
    <property type="project" value="TreeGrafter"/>
</dbReference>
<evidence type="ECO:0000256" key="1">
    <source>
        <dbReference type="ARBA" id="ARBA00000618"/>
    </source>
</evidence>
<protein>
    <recommendedName>
        <fullName evidence="5">Solute carrier family 2, facilitated glucose transporter member 4</fullName>
    </recommendedName>
    <alternativeName>
        <fullName evidence="16">Glucose transporter type 4, insulin-responsive</fullName>
    </alternativeName>
</protein>
<dbReference type="GO" id="GO:0046323">
    <property type="term" value="P:D-glucose import"/>
    <property type="evidence" value="ECO:0007669"/>
    <property type="project" value="TreeGrafter"/>
</dbReference>
<dbReference type="InterPro" id="IPR005828">
    <property type="entry name" value="MFS_sugar_transport-like"/>
</dbReference>
<evidence type="ECO:0000256" key="11">
    <source>
        <dbReference type="ARBA" id="ARBA00022843"/>
    </source>
</evidence>
<feature type="region of interest" description="Disordered" evidence="18">
    <location>
        <begin position="424"/>
        <end position="467"/>
    </location>
</feature>
<dbReference type="SUPFAM" id="SSF103473">
    <property type="entry name" value="MFS general substrate transporter"/>
    <property type="match status" value="1"/>
</dbReference>